<sequence length="801" mass="88708">MERKSQVLVRLSSLVLMSLFLVLLGACLNSTNLKVTFDPQNGESTTIVDVIKGNTITEPSAPSKEGYVFGGWYVDLDDAKAFSFKTAINQNMTLYAKWLNEYTVSFNVGDGSNVGDVKFGEGQIPKAPTAPTKSGFSFAGWYLENTYQTKYEFKTGLNSSVTLYAKWEVVLSDQEKVSGDLVSLEFPSQTQTNLVFPIRGENGSRLTWESNKPHVITNKGVILFGGINQEEQVVSITVTSTSGQVTDTKTFDVLVGGSSEVSITTVKNVLFESVSDEYIVASSDIDLYFQQDGFLPYVDISDFLMLLDGAIESVAGDPVEITADDGQIYDVVKYMEIDETAPNIIKVSMITEYYQEGVLSETEVYEAMLDFEANTFYSESFDFLDSLGAATSTDFGQGLSFGDSIYTEGSALEIPLGDYRFDLVTYEDDGLKYLMPLQVANLLFVGQVYYDVYYNGDKLYGVDSYQFLDGEAIVESTVKNSSYNSLSATREERIATYDFIVLAFDYFYGLKDVNGVETYYDVFGTYVDDITMGYDLAHYEAIFNLTYSMDDLHTYHITTGYYADKGTSFQLSYAQLGSRMKAYYDAYWAIEDELNALYGQVSLPPVRVTEDGLTAIIAIEGFDVSTPDMFKRNLDLIAKEHPSVVNVVVDLSINGGGNVGAVWRTLGYMTDDVIYYHSQNPTTKATVSYTIYDEYDKYNYNWFVLISPMTFSAANMMASTVQEQGIAKVIGIKSSGGASSVSGLVTPTGDVLFYSSTSVISRKLTDGSFESVEYGIDPDVAFNEYAELFDLTYIQGVVNAN</sequence>
<dbReference type="InterPro" id="IPR042229">
    <property type="entry name" value="Listeria/Bacterioides_rpt_sf"/>
</dbReference>
<dbReference type="Pfam" id="PF03572">
    <property type="entry name" value="Peptidase_S41"/>
    <property type="match status" value="1"/>
</dbReference>
<dbReference type="RefSeq" id="WP_030005280.1">
    <property type="nucleotide sequence ID" value="NC_022549.1"/>
</dbReference>
<keyword evidence="2" id="KW-1133">Transmembrane helix</keyword>
<protein>
    <submittedName>
        <fullName evidence="4">Peptidase, S41 family</fullName>
    </submittedName>
</protein>
<dbReference type="GO" id="GO:0008236">
    <property type="term" value="F:serine-type peptidase activity"/>
    <property type="evidence" value="ECO:0007669"/>
    <property type="project" value="InterPro"/>
</dbReference>
<dbReference type="Pfam" id="PF20578">
    <property type="entry name" value="aBig_2"/>
    <property type="match status" value="1"/>
</dbReference>
<evidence type="ECO:0000313" key="5">
    <source>
        <dbReference type="Proteomes" id="UP000032737"/>
    </source>
</evidence>
<reference evidence="4 5" key="1">
    <citation type="journal article" date="2013" name="J. Mol. Microbiol. Biotechnol.">
        <title>Analysis of the Complete Genomes of Acholeplasma brassicae , A. palmae and A. laidlawii and Their Comparison to the Obligate Parasites from ' Candidatus Phytoplasma'.</title>
        <authorList>
            <person name="Kube M."/>
            <person name="Siewert C."/>
            <person name="Migdoll A.M."/>
            <person name="Duduk B."/>
            <person name="Holz S."/>
            <person name="Rabus R."/>
            <person name="Seemuller E."/>
            <person name="Mitrovic J."/>
            <person name="Muller I."/>
            <person name="Buttner C."/>
            <person name="Reinhardt R."/>
        </authorList>
    </citation>
    <scope>NUCLEOTIDE SEQUENCE [LARGE SCALE GENOMIC DNA]</scope>
    <source>
        <strain evidence="5">0502</strain>
    </source>
</reference>
<accession>U4KPW2</accession>
<dbReference type="PROSITE" id="PS51257">
    <property type="entry name" value="PROKAR_LIPOPROTEIN"/>
    <property type="match status" value="1"/>
</dbReference>
<dbReference type="InterPro" id="IPR029045">
    <property type="entry name" value="ClpP/crotonase-like_dom_sf"/>
</dbReference>
<dbReference type="SMART" id="SM00245">
    <property type="entry name" value="TSPc"/>
    <property type="match status" value="1"/>
</dbReference>
<dbReference type="InterPro" id="IPR013378">
    <property type="entry name" value="InlB-like_B-rpt"/>
</dbReference>
<keyword evidence="2" id="KW-0812">Transmembrane</keyword>
<dbReference type="Gene3D" id="2.60.40.4270">
    <property type="entry name" value="Listeria-Bacteroides repeat domain"/>
    <property type="match status" value="2"/>
</dbReference>
<keyword evidence="5" id="KW-1185">Reference proteome</keyword>
<dbReference type="OrthoDB" id="2040956at2"/>
<name>U4KPW2_9MOLU</name>
<evidence type="ECO:0000256" key="1">
    <source>
        <dbReference type="ARBA" id="ARBA00004196"/>
    </source>
</evidence>
<keyword evidence="2" id="KW-0472">Membrane</keyword>
<dbReference type="Gene3D" id="3.90.226.10">
    <property type="entry name" value="2-enoyl-CoA Hydratase, Chain A, domain 1"/>
    <property type="match status" value="1"/>
</dbReference>
<dbReference type="Pfam" id="PF09479">
    <property type="entry name" value="Flg_new"/>
    <property type="match status" value="2"/>
</dbReference>
<dbReference type="NCBIfam" id="TIGR02543">
    <property type="entry name" value="List_Bact_rpt"/>
    <property type="match status" value="2"/>
</dbReference>
<dbReference type="GO" id="GO:0006508">
    <property type="term" value="P:proteolysis"/>
    <property type="evidence" value="ECO:0007669"/>
    <property type="project" value="InterPro"/>
</dbReference>
<dbReference type="InterPro" id="IPR005151">
    <property type="entry name" value="Tail-specific_protease"/>
</dbReference>
<dbReference type="AlphaFoldDB" id="U4KPW2"/>
<dbReference type="EMBL" id="FO681348">
    <property type="protein sequence ID" value="CCV66420.1"/>
    <property type="molecule type" value="Genomic_DNA"/>
</dbReference>
<evidence type="ECO:0000313" key="4">
    <source>
        <dbReference type="EMBL" id="CCV66420.1"/>
    </source>
</evidence>
<evidence type="ECO:0000256" key="2">
    <source>
        <dbReference type="SAM" id="Phobius"/>
    </source>
</evidence>
<dbReference type="HOGENOM" id="CLU_328679_0_0_14"/>
<dbReference type="GO" id="GO:0030313">
    <property type="term" value="C:cell envelope"/>
    <property type="evidence" value="ECO:0007669"/>
    <property type="project" value="UniProtKB-SubCell"/>
</dbReference>
<comment type="subcellular location">
    <subcellularLocation>
        <location evidence="1">Cell envelope</location>
    </subcellularLocation>
</comment>
<dbReference type="InterPro" id="IPR046780">
    <property type="entry name" value="aBig_2"/>
</dbReference>
<feature type="transmembrane region" description="Helical" evidence="2">
    <location>
        <begin position="7"/>
        <end position="26"/>
    </location>
</feature>
<evidence type="ECO:0000259" key="3">
    <source>
        <dbReference type="SMART" id="SM00245"/>
    </source>
</evidence>
<feature type="domain" description="Tail specific protease" evidence="3">
    <location>
        <begin position="589"/>
        <end position="783"/>
    </location>
</feature>
<gene>
    <name evidence="4" type="ORF">BN85313990</name>
</gene>
<dbReference type="Proteomes" id="UP000032737">
    <property type="component" value="Chromosome"/>
</dbReference>
<dbReference type="STRING" id="61635.BN85313990"/>
<dbReference type="KEGG" id="abra:BN85313990"/>
<proteinExistence type="predicted"/>
<dbReference type="SUPFAM" id="SSF52096">
    <property type="entry name" value="ClpP/crotonase"/>
    <property type="match status" value="1"/>
</dbReference>
<organism evidence="4 5">
    <name type="scientific">Acholeplasma brassicae</name>
    <dbReference type="NCBI Taxonomy" id="61635"/>
    <lineage>
        <taxon>Bacteria</taxon>
        <taxon>Bacillati</taxon>
        <taxon>Mycoplasmatota</taxon>
        <taxon>Mollicutes</taxon>
        <taxon>Acholeplasmatales</taxon>
        <taxon>Acholeplasmataceae</taxon>
        <taxon>Acholeplasma</taxon>
    </lineage>
</organism>